<dbReference type="OrthoDB" id="104509at2759"/>
<organism evidence="2 3">
    <name type="scientific">Tothia fuscella</name>
    <dbReference type="NCBI Taxonomy" id="1048955"/>
    <lineage>
        <taxon>Eukaryota</taxon>
        <taxon>Fungi</taxon>
        <taxon>Dikarya</taxon>
        <taxon>Ascomycota</taxon>
        <taxon>Pezizomycotina</taxon>
        <taxon>Dothideomycetes</taxon>
        <taxon>Pleosporomycetidae</taxon>
        <taxon>Venturiales</taxon>
        <taxon>Cylindrosympodiaceae</taxon>
        <taxon>Tothia</taxon>
    </lineage>
</organism>
<dbReference type="Proteomes" id="UP000800235">
    <property type="component" value="Unassembled WGS sequence"/>
</dbReference>
<dbReference type="Pfam" id="PF02627">
    <property type="entry name" value="CMD"/>
    <property type="match status" value="1"/>
</dbReference>
<sequence length="140" mass="15569">MSSSEQDIKDAHKKLFDDGLQTRYSVAGKEYVDRALQNGSSDFSKPMQEYVTESCWHSIWGRPGLEKKTRSLLNIAMLCAQNRSPELAVHVRGAVNNGASEVEIRETLLQAACYCGMPAGIEGFKVAEKVINDMKAEKEK</sequence>
<dbReference type="PANTHER" id="PTHR33570">
    <property type="entry name" value="4-CARBOXYMUCONOLACTONE DECARBOXYLASE FAMILY PROTEIN"/>
    <property type="match status" value="1"/>
</dbReference>
<evidence type="ECO:0000313" key="2">
    <source>
        <dbReference type="EMBL" id="KAF2427728.1"/>
    </source>
</evidence>
<accession>A0A9P4TVK0</accession>
<reference evidence="2" key="1">
    <citation type="journal article" date="2020" name="Stud. Mycol.">
        <title>101 Dothideomycetes genomes: a test case for predicting lifestyles and emergence of pathogens.</title>
        <authorList>
            <person name="Haridas S."/>
            <person name="Albert R."/>
            <person name="Binder M."/>
            <person name="Bloem J."/>
            <person name="Labutti K."/>
            <person name="Salamov A."/>
            <person name="Andreopoulos B."/>
            <person name="Baker S."/>
            <person name="Barry K."/>
            <person name="Bills G."/>
            <person name="Bluhm B."/>
            <person name="Cannon C."/>
            <person name="Castanera R."/>
            <person name="Culley D."/>
            <person name="Daum C."/>
            <person name="Ezra D."/>
            <person name="Gonzalez J."/>
            <person name="Henrissat B."/>
            <person name="Kuo A."/>
            <person name="Liang C."/>
            <person name="Lipzen A."/>
            <person name="Lutzoni F."/>
            <person name="Magnuson J."/>
            <person name="Mondo S."/>
            <person name="Nolan M."/>
            <person name="Ohm R."/>
            <person name="Pangilinan J."/>
            <person name="Park H.-J."/>
            <person name="Ramirez L."/>
            <person name="Alfaro M."/>
            <person name="Sun H."/>
            <person name="Tritt A."/>
            <person name="Yoshinaga Y."/>
            <person name="Zwiers L.-H."/>
            <person name="Turgeon B."/>
            <person name="Goodwin S."/>
            <person name="Spatafora J."/>
            <person name="Crous P."/>
            <person name="Grigoriev I."/>
        </authorList>
    </citation>
    <scope>NUCLEOTIDE SEQUENCE</scope>
    <source>
        <strain evidence="2">CBS 130266</strain>
    </source>
</reference>
<dbReference type="InterPro" id="IPR003779">
    <property type="entry name" value="CMD-like"/>
</dbReference>
<dbReference type="InterPro" id="IPR029032">
    <property type="entry name" value="AhpD-like"/>
</dbReference>
<feature type="domain" description="Carboxymuconolactone decarboxylase-like" evidence="1">
    <location>
        <begin position="47"/>
        <end position="128"/>
    </location>
</feature>
<evidence type="ECO:0000313" key="3">
    <source>
        <dbReference type="Proteomes" id="UP000800235"/>
    </source>
</evidence>
<dbReference type="InterPro" id="IPR052512">
    <property type="entry name" value="4CMD/NDH-1_regulator"/>
</dbReference>
<dbReference type="AlphaFoldDB" id="A0A9P4TVK0"/>
<dbReference type="PANTHER" id="PTHR33570:SF2">
    <property type="entry name" value="CARBOXYMUCONOLACTONE DECARBOXYLASE-LIKE DOMAIN-CONTAINING PROTEIN"/>
    <property type="match status" value="1"/>
</dbReference>
<proteinExistence type="predicted"/>
<name>A0A9P4TVK0_9PEZI</name>
<dbReference type="EMBL" id="MU007058">
    <property type="protein sequence ID" value="KAF2427728.1"/>
    <property type="molecule type" value="Genomic_DNA"/>
</dbReference>
<evidence type="ECO:0000259" key="1">
    <source>
        <dbReference type="Pfam" id="PF02627"/>
    </source>
</evidence>
<dbReference type="GO" id="GO:0051920">
    <property type="term" value="F:peroxiredoxin activity"/>
    <property type="evidence" value="ECO:0007669"/>
    <property type="project" value="InterPro"/>
</dbReference>
<dbReference type="SUPFAM" id="SSF69118">
    <property type="entry name" value="AhpD-like"/>
    <property type="match status" value="1"/>
</dbReference>
<gene>
    <name evidence="2" type="ORF">EJ08DRAFT_347992</name>
</gene>
<comment type="caution">
    <text evidence="2">The sequence shown here is derived from an EMBL/GenBank/DDBJ whole genome shotgun (WGS) entry which is preliminary data.</text>
</comment>
<dbReference type="Gene3D" id="1.20.1290.10">
    <property type="entry name" value="AhpD-like"/>
    <property type="match status" value="1"/>
</dbReference>
<keyword evidence="3" id="KW-1185">Reference proteome</keyword>
<protein>
    <submittedName>
        <fullName evidence="2">CMD-domain-containing protein</fullName>
    </submittedName>
</protein>